<keyword evidence="4" id="KW-1185">Reference proteome</keyword>
<feature type="region of interest" description="Disordered" evidence="1">
    <location>
        <begin position="48"/>
        <end position="76"/>
    </location>
</feature>
<sequence length="76" mass="7637">MTGLQRGGSGREGRRRIPFGAIGLTLALACSIAGIVWTAGLDETGVEVAPPGGDTLRPAATPAPPPSPHRAAPSRP</sequence>
<evidence type="ECO:0000313" key="3">
    <source>
        <dbReference type="EMBL" id="WEB44192.1"/>
    </source>
</evidence>
<keyword evidence="2" id="KW-1133">Transmembrane helix</keyword>
<gene>
    <name evidence="3" type="ORF">MOV08_36155</name>
</gene>
<name>A0ABY8AKW8_9ACTN</name>
<keyword evidence="2" id="KW-0812">Transmembrane</keyword>
<dbReference type="EMBL" id="CP095749">
    <property type="protein sequence ID" value="WEB44192.1"/>
    <property type="molecule type" value="Genomic_DNA"/>
</dbReference>
<reference evidence="3 4" key="1">
    <citation type="submission" date="2022-03" db="EMBL/GenBank/DDBJ databases">
        <title>Streptomyces yunnanensis P86,complete genome.</title>
        <authorList>
            <person name="Chen S."/>
            <person name="Zhang Q."/>
        </authorList>
    </citation>
    <scope>NUCLEOTIDE SEQUENCE [LARGE SCALE GENOMIC DNA]</scope>
    <source>
        <strain evidence="3 4">P86</strain>
    </source>
</reference>
<dbReference type="PROSITE" id="PS51257">
    <property type="entry name" value="PROKAR_LIPOPROTEIN"/>
    <property type="match status" value="1"/>
</dbReference>
<evidence type="ECO:0000313" key="4">
    <source>
        <dbReference type="Proteomes" id="UP001218629"/>
    </source>
</evidence>
<protein>
    <submittedName>
        <fullName evidence="3">Uncharacterized protein</fullName>
    </submittedName>
</protein>
<evidence type="ECO:0000256" key="2">
    <source>
        <dbReference type="SAM" id="Phobius"/>
    </source>
</evidence>
<organism evidence="3 4">
    <name type="scientific">Streptomyces yunnanensis</name>
    <dbReference type="NCBI Taxonomy" id="156453"/>
    <lineage>
        <taxon>Bacteria</taxon>
        <taxon>Bacillati</taxon>
        <taxon>Actinomycetota</taxon>
        <taxon>Actinomycetes</taxon>
        <taxon>Kitasatosporales</taxon>
        <taxon>Streptomycetaceae</taxon>
        <taxon>Streptomyces</taxon>
    </lineage>
</organism>
<evidence type="ECO:0000256" key="1">
    <source>
        <dbReference type="SAM" id="MobiDB-lite"/>
    </source>
</evidence>
<feature type="transmembrane region" description="Helical" evidence="2">
    <location>
        <begin position="21"/>
        <end position="40"/>
    </location>
</feature>
<proteinExistence type="predicted"/>
<accession>A0ABY8AKW8</accession>
<dbReference type="RefSeq" id="WP_039638497.1">
    <property type="nucleotide sequence ID" value="NZ_CP095749.1"/>
</dbReference>
<dbReference type="Proteomes" id="UP001218629">
    <property type="component" value="Chromosome"/>
</dbReference>
<keyword evidence="2" id="KW-0472">Membrane</keyword>